<dbReference type="SUPFAM" id="SSF56425">
    <property type="entry name" value="Succinate dehydrogenase/fumarate reductase flavoprotein, catalytic domain"/>
    <property type="match status" value="1"/>
</dbReference>
<evidence type="ECO:0000313" key="8">
    <source>
        <dbReference type="Proteomes" id="UP001297600"/>
    </source>
</evidence>
<dbReference type="Pfam" id="PF00890">
    <property type="entry name" value="FAD_binding_2"/>
    <property type="match status" value="1"/>
</dbReference>
<dbReference type="InterPro" id="IPR036188">
    <property type="entry name" value="FAD/NAD-bd_sf"/>
</dbReference>
<dbReference type="RefSeq" id="WP_237980734.1">
    <property type="nucleotide sequence ID" value="NZ_JAKNCT010000024.1"/>
</dbReference>
<keyword evidence="3" id="KW-0274">FAD</keyword>
<feature type="chain" id="PRO_5045325890" evidence="5">
    <location>
        <begin position="31"/>
        <end position="497"/>
    </location>
</feature>
<proteinExistence type="predicted"/>
<evidence type="ECO:0000256" key="5">
    <source>
        <dbReference type="SAM" id="SignalP"/>
    </source>
</evidence>
<feature type="signal peptide" evidence="5">
    <location>
        <begin position="1"/>
        <end position="30"/>
    </location>
</feature>
<evidence type="ECO:0000256" key="2">
    <source>
        <dbReference type="ARBA" id="ARBA00022630"/>
    </source>
</evidence>
<name>A0ABS9MTP6_9BURK</name>
<evidence type="ECO:0000256" key="4">
    <source>
        <dbReference type="ARBA" id="ARBA00023002"/>
    </source>
</evidence>
<evidence type="ECO:0000256" key="1">
    <source>
        <dbReference type="ARBA" id="ARBA00001974"/>
    </source>
</evidence>
<dbReference type="Gene3D" id="3.90.700.10">
    <property type="entry name" value="Succinate dehydrogenase/fumarate reductase flavoprotein, catalytic domain"/>
    <property type="match status" value="1"/>
</dbReference>
<comment type="cofactor">
    <cofactor evidence="1">
        <name>FAD</name>
        <dbReference type="ChEBI" id="CHEBI:57692"/>
    </cofactor>
</comment>
<dbReference type="PRINTS" id="PR00411">
    <property type="entry name" value="PNDRDTASEI"/>
</dbReference>
<protein>
    <submittedName>
        <fullName evidence="7">FAD-dependent oxidoreductase</fullName>
    </submittedName>
</protein>
<dbReference type="PANTHER" id="PTHR43400">
    <property type="entry name" value="FUMARATE REDUCTASE"/>
    <property type="match status" value="1"/>
</dbReference>
<dbReference type="InterPro" id="IPR027477">
    <property type="entry name" value="Succ_DH/fumarate_Rdtase_cat_sf"/>
</dbReference>
<evidence type="ECO:0000256" key="3">
    <source>
        <dbReference type="ARBA" id="ARBA00022827"/>
    </source>
</evidence>
<dbReference type="PROSITE" id="PS51318">
    <property type="entry name" value="TAT"/>
    <property type="match status" value="1"/>
</dbReference>
<dbReference type="PRINTS" id="PR00368">
    <property type="entry name" value="FADPNR"/>
</dbReference>
<dbReference type="Gene3D" id="3.50.50.60">
    <property type="entry name" value="FAD/NAD(P)-binding domain"/>
    <property type="match status" value="1"/>
</dbReference>
<keyword evidence="5" id="KW-0732">Signal</keyword>
<keyword evidence="8" id="KW-1185">Reference proteome</keyword>
<gene>
    <name evidence="7" type="ORF">MAF45_11195</name>
</gene>
<dbReference type="InterPro" id="IPR006311">
    <property type="entry name" value="TAT_signal"/>
</dbReference>
<dbReference type="InterPro" id="IPR050315">
    <property type="entry name" value="FAD-oxidoreductase_2"/>
</dbReference>
<dbReference type="SUPFAM" id="SSF51905">
    <property type="entry name" value="FAD/NAD(P)-binding domain"/>
    <property type="match status" value="1"/>
</dbReference>
<evidence type="ECO:0000259" key="6">
    <source>
        <dbReference type="Pfam" id="PF00890"/>
    </source>
</evidence>
<keyword evidence="4" id="KW-0560">Oxidoreductase</keyword>
<dbReference type="PANTHER" id="PTHR43400:SF7">
    <property type="entry name" value="FAD-DEPENDENT OXIDOREDUCTASE 2 FAD BINDING DOMAIN-CONTAINING PROTEIN"/>
    <property type="match status" value="1"/>
</dbReference>
<accession>A0ABS9MTP6</accession>
<dbReference type="Proteomes" id="UP001297600">
    <property type="component" value="Unassembled WGS sequence"/>
</dbReference>
<sequence>MQNQSRRSFFKTAALSAVGAAALTSGAAEAAGKKAAKKAEGGRYDMIIVGAGCGGLVCAVRAAQIGLKPILLEKMGDSAGNTIYAAGFMLGTNTKMQKAAGISGDSADKFYDDMIKVSKGHGDPALTRYFVDNCDKTLEWMSDYCGVKFKAGMKLVFPMLTRAHLVVGPTQPGGSQLALYLQAKAKSLGVPMLFNTKVVKLLQNSKGMIDGVKVKTKTGYSEIHSRAGVILATGGYSANQAMVTMYAGSAAAKMPIRGSRIIAGENIVLTQPFMPKIVNVDQYHCGPIHGPTGANPLNIVNKGICVSKEKTERFTDEGQTYVQMSRDTAAKTKDNWAFMIVDDDVHNLKVLANDWNSYARNRAPVYKADTIEDLAKQAGLDPKKLAKIVKDYNAANDNNTRGKLVPPNTLPKAYPVKKAPFYAVPFQGGMTATFGGPLVNTNAQVLDTENQPIPGLFAIGNAAGGLFYDDYVGGAQLTNAAVYGYHVADYIKAQLKK</sequence>
<reference evidence="7 8" key="1">
    <citation type="submission" date="2022-02" db="EMBL/GenBank/DDBJ databases">
        <title>Mesosutterella porci, a novel member of the family Sutterellaceae from pig feces.</title>
        <authorList>
            <person name="Wylensek D."/>
            <person name="Clavel T."/>
        </authorList>
    </citation>
    <scope>NUCLEOTIDE SEQUENCE [LARGE SCALE GENOMIC DNA]</scope>
    <source>
        <strain evidence="8">oilRF-744-wt-GAM-9</strain>
    </source>
</reference>
<evidence type="ECO:0000313" key="7">
    <source>
        <dbReference type="EMBL" id="MCG5031996.1"/>
    </source>
</evidence>
<dbReference type="InterPro" id="IPR003953">
    <property type="entry name" value="FAD-dep_OxRdtase_2_FAD-bd"/>
</dbReference>
<organism evidence="7 8">
    <name type="scientific">Mesosutterella porci</name>
    <dbReference type="NCBI Taxonomy" id="2915351"/>
    <lineage>
        <taxon>Bacteria</taxon>
        <taxon>Pseudomonadati</taxon>
        <taxon>Pseudomonadota</taxon>
        <taxon>Betaproteobacteria</taxon>
        <taxon>Burkholderiales</taxon>
        <taxon>Sutterellaceae</taxon>
        <taxon>Mesosutterella</taxon>
    </lineage>
</organism>
<feature type="domain" description="FAD-dependent oxidoreductase 2 FAD-binding" evidence="6">
    <location>
        <begin position="45"/>
        <end position="466"/>
    </location>
</feature>
<dbReference type="EMBL" id="JAKNCT010000024">
    <property type="protein sequence ID" value="MCG5031996.1"/>
    <property type="molecule type" value="Genomic_DNA"/>
</dbReference>
<keyword evidence="2" id="KW-0285">Flavoprotein</keyword>
<comment type="caution">
    <text evidence="7">The sequence shown here is derived from an EMBL/GenBank/DDBJ whole genome shotgun (WGS) entry which is preliminary data.</text>
</comment>